<dbReference type="SUPFAM" id="SSF110296">
    <property type="entry name" value="Oligoxyloglucan reducing end-specific cellobiohydrolase"/>
    <property type="match status" value="1"/>
</dbReference>
<dbReference type="AlphaFoldDB" id="L1JEX1"/>
<dbReference type="RefSeq" id="XP_005833812.1">
    <property type="nucleotide sequence ID" value="XM_005833755.1"/>
</dbReference>
<keyword evidence="3" id="KW-1185">Reference proteome</keyword>
<gene>
    <name evidence="1" type="ORF">GUITHDRAFT_107189</name>
</gene>
<organism evidence="1">
    <name type="scientific">Guillardia theta (strain CCMP2712)</name>
    <name type="common">Cryptophyte</name>
    <dbReference type="NCBI Taxonomy" id="905079"/>
    <lineage>
        <taxon>Eukaryota</taxon>
        <taxon>Cryptophyceae</taxon>
        <taxon>Pyrenomonadales</taxon>
        <taxon>Geminigeraceae</taxon>
        <taxon>Guillardia</taxon>
    </lineage>
</organism>
<reference evidence="2" key="3">
    <citation type="submission" date="2015-06" db="UniProtKB">
        <authorList>
            <consortium name="EnsemblProtists"/>
        </authorList>
    </citation>
    <scope>IDENTIFICATION</scope>
</reference>
<sequence length="274" mass="30171">MTRNHGISWESLSLTQLSLDFLGVYYMQATGPAYVVGEKGTFISTQDMSTWNTNSTHVTNDTAYIDLHGVRFSDFSNGVIVGSFGTAIQVSVDWSGQTNYLRLKSIDSIQYSLLRLASDRLSDLVACGTSMTIFRVVPVSNHNNNVGKNFLSCAIRNWIDGTMQVLVGTDSGSLLIYNHSTWVEHTLGINESLTGLYISSSDVIIAGTSTGKIFRTVNGGKTWIQIKAPAMQIRSMFGRSQMSVMNGSMRRKVDNAAAYTLMLSMFLSIMHISR</sequence>
<accession>L1JEX1</accession>
<protein>
    <recommendedName>
        <fullName evidence="4">Photosynthesis system II assembly factor Ycf48/Hcf136-like domain-containing protein</fullName>
    </recommendedName>
</protein>
<evidence type="ECO:0000313" key="1">
    <source>
        <dbReference type="EMBL" id="EKX46832.1"/>
    </source>
</evidence>
<dbReference type="KEGG" id="gtt:GUITHDRAFT_107189"/>
<name>L1JEX1_GUITC</name>
<dbReference type="EMBL" id="JH992992">
    <property type="protein sequence ID" value="EKX46832.1"/>
    <property type="molecule type" value="Genomic_DNA"/>
</dbReference>
<dbReference type="Proteomes" id="UP000011087">
    <property type="component" value="Unassembled WGS sequence"/>
</dbReference>
<dbReference type="PaxDb" id="55529-EKX46832"/>
<dbReference type="GeneID" id="17303605"/>
<proteinExistence type="predicted"/>
<reference evidence="1 3" key="1">
    <citation type="journal article" date="2012" name="Nature">
        <title>Algal genomes reveal evolutionary mosaicism and the fate of nucleomorphs.</title>
        <authorList>
            <consortium name="DOE Joint Genome Institute"/>
            <person name="Curtis B.A."/>
            <person name="Tanifuji G."/>
            <person name="Burki F."/>
            <person name="Gruber A."/>
            <person name="Irimia M."/>
            <person name="Maruyama S."/>
            <person name="Arias M.C."/>
            <person name="Ball S.G."/>
            <person name="Gile G.H."/>
            <person name="Hirakawa Y."/>
            <person name="Hopkins J.F."/>
            <person name="Kuo A."/>
            <person name="Rensing S.A."/>
            <person name="Schmutz J."/>
            <person name="Symeonidi A."/>
            <person name="Elias M."/>
            <person name="Eveleigh R.J."/>
            <person name="Herman E.K."/>
            <person name="Klute M.J."/>
            <person name="Nakayama T."/>
            <person name="Obornik M."/>
            <person name="Reyes-Prieto A."/>
            <person name="Armbrust E.V."/>
            <person name="Aves S.J."/>
            <person name="Beiko R.G."/>
            <person name="Coutinho P."/>
            <person name="Dacks J.B."/>
            <person name="Durnford D.G."/>
            <person name="Fast N.M."/>
            <person name="Green B.R."/>
            <person name="Grisdale C.J."/>
            <person name="Hempel F."/>
            <person name="Henrissat B."/>
            <person name="Hoppner M.P."/>
            <person name="Ishida K."/>
            <person name="Kim E."/>
            <person name="Koreny L."/>
            <person name="Kroth P.G."/>
            <person name="Liu Y."/>
            <person name="Malik S.B."/>
            <person name="Maier U.G."/>
            <person name="McRose D."/>
            <person name="Mock T."/>
            <person name="Neilson J.A."/>
            <person name="Onodera N.T."/>
            <person name="Poole A.M."/>
            <person name="Pritham E.J."/>
            <person name="Richards T.A."/>
            <person name="Rocap G."/>
            <person name="Roy S.W."/>
            <person name="Sarai C."/>
            <person name="Schaack S."/>
            <person name="Shirato S."/>
            <person name="Slamovits C.H."/>
            <person name="Spencer D.F."/>
            <person name="Suzuki S."/>
            <person name="Worden A.Z."/>
            <person name="Zauner S."/>
            <person name="Barry K."/>
            <person name="Bell C."/>
            <person name="Bharti A.K."/>
            <person name="Crow J.A."/>
            <person name="Grimwood J."/>
            <person name="Kramer R."/>
            <person name="Lindquist E."/>
            <person name="Lucas S."/>
            <person name="Salamov A."/>
            <person name="McFadden G.I."/>
            <person name="Lane C.E."/>
            <person name="Keeling P.J."/>
            <person name="Gray M.W."/>
            <person name="Grigoriev I.V."/>
            <person name="Archibald J.M."/>
        </authorList>
    </citation>
    <scope>NUCLEOTIDE SEQUENCE</scope>
    <source>
        <strain evidence="1 3">CCMP2712</strain>
    </source>
</reference>
<reference evidence="3" key="2">
    <citation type="submission" date="2012-11" db="EMBL/GenBank/DDBJ databases">
        <authorList>
            <person name="Kuo A."/>
            <person name="Curtis B.A."/>
            <person name="Tanifuji G."/>
            <person name="Burki F."/>
            <person name="Gruber A."/>
            <person name="Irimia M."/>
            <person name="Maruyama S."/>
            <person name="Arias M.C."/>
            <person name="Ball S.G."/>
            <person name="Gile G.H."/>
            <person name="Hirakawa Y."/>
            <person name="Hopkins J.F."/>
            <person name="Rensing S.A."/>
            <person name="Schmutz J."/>
            <person name="Symeonidi A."/>
            <person name="Elias M."/>
            <person name="Eveleigh R.J."/>
            <person name="Herman E.K."/>
            <person name="Klute M.J."/>
            <person name="Nakayama T."/>
            <person name="Obornik M."/>
            <person name="Reyes-Prieto A."/>
            <person name="Armbrust E.V."/>
            <person name="Aves S.J."/>
            <person name="Beiko R.G."/>
            <person name="Coutinho P."/>
            <person name="Dacks J.B."/>
            <person name="Durnford D.G."/>
            <person name="Fast N.M."/>
            <person name="Green B.R."/>
            <person name="Grisdale C."/>
            <person name="Hempe F."/>
            <person name="Henrissat B."/>
            <person name="Hoppner M.P."/>
            <person name="Ishida K.-I."/>
            <person name="Kim E."/>
            <person name="Koreny L."/>
            <person name="Kroth P.G."/>
            <person name="Liu Y."/>
            <person name="Malik S.-B."/>
            <person name="Maier U.G."/>
            <person name="McRose D."/>
            <person name="Mock T."/>
            <person name="Neilson J.A."/>
            <person name="Onodera N.T."/>
            <person name="Poole A.M."/>
            <person name="Pritham E.J."/>
            <person name="Richards T.A."/>
            <person name="Rocap G."/>
            <person name="Roy S.W."/>
            <person name="Sarai C."/>
            <person name="Schaack S."/>
            <person name="Shirato S."/>
            <person name="Slamovits C.H."/>
            <person name="Spencer D.F."/>
            <person name="Suzuki S."/>
            <person name="Worden A.Z."/>
            <person name="Zauner S."/>
            <person name="Barry K."/>
            <person name="Bell C."/>
            <person name="Bharti A.K."/>
            <person name="Crow J.A."/>
            <person name="Grimwood J."/>
            <person name="Kramer R."/>
            <person name="Lindquist E."/>
            <person name="Lucas S."/>
            <person name="Salamov A."/>
            <person name="McFadden G.I."/>
            <person name="Lane C.E."/>
            <person name="Keeling P.J."/>
            <person name="Gray M.W."/>
            <person name="Grigoriev I.V."/>
            <person name="Archibald J.M."/>
        </authorList>
    </citation>
    <scope>NUCLEOTIDE SEQUENCE</scope>
    <source>
        <strain evidence="3">CCMP2712</strain>
    </source>
</reference>
<evidence type="ECO:0008006" key="4">
    <source>
        <dbReference type="Google" id="ProtNLM"/>
    </source>
</evidence>
<dbReference type="EnsemblProtists" id="EKX46832">
    <property type="protein sequence ID" value="EKX46832"/>
    <property type="gene ID" value="GUITHDRAFT_107189"/>
</dbReference>
<evidence type="ECO:0000313" key="2">
    <source>
        <dbReference type="EnsemblProtists" id="EKX46832"/>
    </source>
</evidence>
<dbReference type="HOGENOM" id="CLU_1017220_0_0_1"/>
<evidence type="ECO:0000313" key="3">
    <source>
        <dbReference type="Proteomes" id="UP000011087"/>
    </source>
</evidence>